<evidence type="ECO:0000259" key="12">
    <source>
        <dbReference type="PROSITE" id="PS50157"/>
    </source>
</evidence>
<keyword evidence="14" id="KW-1185">Reference proteome</keyword>
<dbReference type="GO" id="GO:0006355">
    <property type="term" value="P:regulation of DNA-templated transcription"/>
    <property type="evidence" value="ECO:0007669"/>
    <property type="project" value="UniProtKB-ARBA"/>
</dbReference>
<keyword evidence="8" id="KW-0238">DNA-binding</keyword>
<feature type="domain" description="C2H2-type" evidence="12">
    <location>
        <begin position="563"/>
        <end position="590"/>
    </location>
</feature>
<feature type="domain" description="C2H2-type" evidence="12">
    <location>
        <begin position="395"/>
        <end position="422"/>
    </location>
</feature>
<dbReference type="Gene3D" id="3.30.160.60">
    <property type="entry name" value="Classic Zinc Finger"/>
    <property type="match status" value="11"/>
</dbReference>
<keyword evidence="9" id="KW-0804">Transcription</keyword>
<keyword evidence="10" id="KW-0539">Nucleus</keyword>
<feature type="domain" description="C2H2-type" evidence="12">
    <location>
        <begin position="339"/>
        <end position="366"/>
    </location>
</feature>
<feature type="domain" description="C2H2-type" evidence="12">
    <location>
        <begin position="367"/>
        <end position="394"/>
    </location>
</feature>
<dbReference type="EMBL" id="OV651817">
    <property type="protein sequence ID" value="CAH1110963.1"/>
    <property type="molecule type" value="Genomic_DNA"/>
</dbReference>
<feature type="domain" description="C2H2-type" evidence="12">
    <location>
        <begin position="535"/>
        <end position="562"/>
    </location>
</feature>
<protein>
    <recommendedName>
        <fullName evidence="12">C2H2-type domain-containing protein</fullName>
    </recommendedName>
</protein>
<keyword evidence="6" id="KW-0862">Zinc</keyword>
<dbReference type="InterPro" id="IPR013087">
    <property type="entry name" value="Znf_C2H2_type"/>
</dbReference>
<feature type="domain" description="C2H2-type" evidence="12">
    <location>
        <begin position="283"/>
        <end position="310"/>
    </location>
</feature>
<dbReference type="PANTHER" id="PTHR16515">
    <property type="entry name" value="PR DOMAIN ZINC FINGER PROTEIN"/>
    <property type="match status" value="1"/>
</dbReference>
<feature type="domain" description="C2H2-type" evidence="12">
    <location>
        <begin position="451"/>
        <end position="478"/>
    </location>
</feature>
<dbReference type="FunFam" id="3.30.160.60:FF:000597">
    <property type="entry name" value="zinc finger protein 236 isoform X3"/>
    <property type="match status" value="1"/>
</dbReference>
<organism evidence="13 14">
    <name type="scientific">Psylliodes chrysocephalus</name>
    <dbReference type="NCBI Taxonomy" id="3402493"/>
    <lineage>
        <taxon>Eukaryota</taxon>
        <taxon>Metazoa</taxon>
        <taxon>Ecdysozoa</taxon>
        <taxon>Arthropoda</taxon>
        <taxon>Hexapoda</taxon>
        <taxon>Insecta</taxon>
        <taxon>Pterygota</taxon>
        <taxon>Neoptera</taxon>
        <taxon>Endopterygota</taxon>
        <taxon>Coleoptera</taxon>
        <taxon>Polyphaga</taxon>
        <taxon>Cucujiformia</taxon>
        <taxon>Chrysomeloidea</taxon>
        <taxon>Chrysomelidae</taxon>
        <taxon>Galerucinae</taxon>
        <taxon>Alticini</taxon>
        <taxon>Psylliodes</taxon>
    </lineage>
</organism>
<keyword evidence="7" id="KW-0805">Transcription regulation</keyword>
<dbReference type="GO" id="GO:0003677">
    <property type="term" value="F:DNA binding"/>
    <property type="evidence" value="ECO:0007669"/>
    <property type="project" value="UniProtKB-KW"/>
</dbReference>
<feature type="domain" description="C2H2-type" evidence="12">
    <location>
        <begin position="507"/>
        <end position="534"/>
    </location>
</feature>
<dbReference type="OrthoDB" id="7650713at2759"/>
<dbReference type="FunFam" id="3.30.160.60:FF:000671">
    <property type="entry name" value="Zinc finger protein 26"/>
    <property type="match status" value="2"/>
</dbReference>
<dbReference type="FunFam" id="3.30.160.60:FF:001480">
    <property type="entry name" value="Si:cabz01071911.3"/>
    <property type="match status" value="4"/>
</dbReference>
<feature type="domain" description="C2H2-type" evidence="12">
    <location>
        <begin position="423"/>
        <end position="450"/>
    </location>
</feature>
<evidence type="ECO:0000256" key="10">
    <source>
        <dbReference type="ARBA" id="ARBA00023242"/>
    </source>
</evidence>
<dbReference type="SUPFAM" id="SSF57667">
    <property type="entry name" value="beta-beta-alpha zinc fingers"/>
    <property type="match status" value="6"/>
</dbReference>
<evidence type="ECO:0000256" key="2">
    <source>
        <dbReference type="ARBA" id="ARBA00006991"/>
    </source>
</evidence>
<comment type="subcellular location">
    <subcellularLocation>
        <location evidence="1">Nucleus</location>
    </subcellularLocation>
</comment>
<dbReference type="GO" id="GO:0005634">
    <property type="term" value="C:nucleus"/>
    <property type="evidence" value="ECO:0007669"/>
    <property type="project" value="UniProtKB-SubCell"/>
</dbReference>
<keyword evidence="4" id="KW-0677">Repeat</keyword>
<evidence type="ECO:0000256" key="5">
    <source>
        <dbReference type="ARBA" id="ARBA00022771"/>
    </source>
</evidence>
<feature type="domain" description="C2H2-type" evidence="12">
    <location>
        <begin position="311"/>
        <end position="338"/>
    </location>
</feature>
<feature type="domain" description="C2H2-type" evidence="12">
    <location>
        <begin position="479"/>
        <end position="506"/>
    </location>
</feature>
<dbReference type="FunFam" id="3.30.160.60:FF:000624">
    <property type="entry name" value="zinc finger protein 697"/>
    <property type="match status" value="1"/>
</dbReference>
<sequence length="592" mass="69685">MDAKQEPFDPHVDEIKQEIIQFENTKIEQHSNLPIKIDHPDYVHECEYLQNVPINIKEESNGSDVKVTHLYTGGDIKQEVCEFVQPKIETELLTLNTHCDLPTLKNESIDHPCYLDRPIQTGNNKQYNRIFRGIKGITRRYPCPVCQKNCLSSTSRLNHIYGHLRKFSSIPFKSSGKKIDAQFGRCYETCFFCGQFFFNNSQFLSHFVIHYVKNVSNICKRKFGKTDHCRCKNCLPFMFRHQPTAYITLYPNEKLFQCEVGSKTFLTNRNSNNMKIHTREIPLKSKLCSKDFNHKRNLKMHLNIRSKEKPFKCELCPKQFCRKRGLKIHLRIHSGNKPFKCEICSKLFNDKSNMRAHLKIHTKEKPFKCDICLKQFIYCSTLKTHLRIHTGEKPFKCEICLKQFSQRSPLKQHSRIHTGEKPFKCEICPKDFRHKCSLRAHLKMHAGEKPFKCDICSKQFVKNGAFKQHLKIHSGNKPFKCEICLKSFSEKSNLEQHLRIHTGEKPFKCEICSKSFIDKYNLRTHLKIHTKEKPFKCGLCSKKFLYKSVLKSHLRIHTGEKPFKCKICVKEFRHKCNLKTHLKIHAEEEPFK</sequence>
<dbReference type="PROSITE" id="PS00028">
    <property type="entry name" value="ZINC_FINGER_C2H2_1"/>
    <property type="match status" value="11"/>
</dbReference>
<evidence type="ECO:0000256" key="9">
    <source>
        <dbReference type="ARBA" id="ARBA00023163"/>
    </source>
</evidence>
<dbReference type="FunFam" id="3.30.160.60:FF:002343">
    <property type="entry name" value="Zinc finger protein 33A"/>
    <property type="match status" value="1"/>
</dbReference>
<dbReference type="FunFam" id="3.30.160.60:FF:001506">
    <property type="entry name" value="Zinc finger protein"/>
    <property type="match status" value="1"/>
</dbReference>
<evidence type="ECO:0000313" key="13">
    <source>
        <dbReference type="EMBL" id="CAH1110963.1"/>
    </source>
</evidence>
<accession>A0A9P0D2S2</accession>
<evidence type="ECO:0000256" key="8">
    <source>
        <dbReference type="ARBA" id="ARBA00023125"/>
    </source>
</evidence>
<keyword evidence="5 11" id="KW-0863">Zinc-finger</keyword>
<evidence type="ECO:0000256" key="3">
    <source>
        <dbReference type="ARBA" id="ARBA00022723"/>
    </source>
</evidence>
<dbReference type="PANTHER" id="PTHR16515:SF49">
    <property type="entry name" value="GASTRULA ZINC FINGER PROTEIN XLCGF49.1-LIKE-RELATED"/>
    <property type="match status" value="1"/>
</dbReference>
<dbReference type="GO" id="GO:0008270">
    <property type="term" value="F:zinc ion binding"/>
    <property type="evidence" value="ECO:0007669"/>
    <property type="project" value="UniProtKB-KW"/>
</dbReference>
<evidence type="ECO:0000256" key="4">
    <source>
        <dbReference type="ARBA" id="ARBA00022737"/>
    </source>
</evidence>
<evidence type="ECO:0000256" key="1">
    <source>
        <dbReference type="ARBA" id="ARBA00004123"/>
    </source>
</evidence>
<dbReference type="PROSITE" id="PS50157">
    <property type="entry name" value="ZINC_FINGER_C2H2_2"/>
    <property type="match status" value="11"/>
</dbReference>
<dbReference type="InterPro" id="IPR036236">
    <property type="entry name" value="Znf_C2H2_sf"/>
</dbReference>
<reference evidence="13" key="1">
    <citation type="submission" date="2022-01" db="EMBL/GenBank/DDBJ databases">
        <authorList>
            <person name="King R."/>
        </authorList>
    </citation>
    <scope>NUCLEOTIDE SEQUENCE</scope>
</reference>
<name>A0A9P0D2S2_9CUCU</name>
<dbReference type="Proteomes" id="UP001153636">
    <property type="component" value="Chromosome 5"/>
</dbReference>
<gene>
    <name evidence="13" type="ORF">PSYICH_LOCUS11382</name>
</gene>
<evidence type="ECO:0000256" key="11">
    <source>
        <dbReference type="PROSITE-ProRule" id="PRU00042"/>
    </source>
</evidence>
<dbReference type="Pfam" id="PF00096">
    <property type="entry name" value="zf-C2H2"/>
    <property type="match status" value="9"/>
</dbReference>
<evidence type="ECO:0000256" key="7">
    <source>
        <dbReference type="ARBA" id="ARBA00023015"/>
    </source>
</evidence>
<dbReference type="AlphaFoldDB" id="A0A9P0D2S2"/>
<dbReference type="InterPro" id="IPR050331">
    <property type="entry name" value="Zinc_finger"/>
</dbReference>
<keyword evidence="3" id="KW-0479">Metal-binding</keyword>
<evidence type="ECO:0000313" key="14">
    <source>
        <dbReference type="Proteomes" id="UP001153636"/>
    </source>
</evidence>
<dbReference type="SMART" id="SM00355">
    <property type="entry name" value="ZnF_C2H2"/>
    <property type="match status" value="12"/>
</dbReference>
<evidence type="ECO:0000256" key="6">
    <source>
        <dbReference type="ARBA" id="ARBA00022833"/>
    </source>
</evidence>
<comment type="similarity">
    <text evidence="2">Belongs to the krueppel C2H2-type zinc-finger protein family.</text>
</comment>
<proteinExistence type="inferred from homology"/>